<dbReference type="InterPro" id="IPR056502">
    <property type="entry name" value="KIAA0319-like_C"/>
</dbReference>
<dbReference type="PANTHER" id="PTHR46182:SF1">
    <property type="entry name" value="DYSLEXIA-ASSOCIATED PROTEIN KIAA0319"/>
    <property type="match status" value="1"/>
</dbReference>
<dbReference type="FunFam" id="2.60.40.10:FF:000257">
    <property type="entry name" value="Dyslexia-associated protein KIAA0319-like"/>
    <property type="match status" value="1"/>
</dbReference>
<dbReference type="AlphaFoldDB" id="A0A8C9RRV7"/>
<feature type="domain" description="PKD" evidence="12">
    <location>
        <begin position="550"/>
        <end position="622"/>
    </location>
</feature>
<evidence type="ECO:0000313" key="14">
    <source>
        <dbReference type="Ensembl" id="ENSSFOP00015017667.2"/>
    </source>
</evidence>
<keyword evidence="5" id="KW-0677">Repeat</keyword>
<dbReference type="Pfam" id="PF23597">
    <property type="entry name" value="KIAA0319_N"/>
    <property type="match status" value="1"/>
</dbReference>
<dbReference type="SMART" id="SM00765">
    <property type="entry name" value="MANEC"/>
    <property type="match status" value="1"/>
</dbReference>
<dbReference type="InterPro" id="IPR022409">
    <property type="entry name" value="PKD/Chitinase_dom"/>
</dbReference>
<dbReference type="Gene3D" id="2.60.40.10">
    <property type="entry name" value="Immunoglobulins"/>
    <property type="match status" value="5"/>
</dbReference>
<dbReference type="GO" id="GO:0005886">
    <property type="term" value="C:plasma membrane"/>
    <property type="evidence" value="ECO:0007669"/>
    <property type="project" value="UniProtKB-SubCell"/>
</dbReference>
<organism evidence="14 15">
    <name type="scientific">Scleropages formosus</name>
    <name type="common">Asian bonytongue</name>
    <name type="synonym">Osteoglossum formosum</name>
    <dbReference type="NCBI Taxonomy" id="113540"/>
    <lineage>
        <taxon>Eukaryota</taxon>
        <taxon>Metazoa</taxon>
        <taxon>Chordata</taxon>
        <taxon>Craniata</taxon>
        <taxon>Vertebrata</taxon>
        <taxon>Euteleostomi</taxon>
        <taxon>Actinopterygii</taxon>
        <taxon>Neopterygii</taxon>
        <taxon>Teleostei</taxon>
        <taxon>Osteoglossocephala</taxon>
        <taxon>Osteoglossomorpha</taxon>
        <taxon>Osteoglossiformes</taxon>
        <taxon>Osteoglossidae</taxon>
        <taxon>Scleropages</taxon>
    </lineage>
</organism>
<evidence type="ECO:0000256" key="5">
    <source>
        <dbReference type="ARBA" id="ARBA00022737"/>
    </source>
</evidence>
<feature type="domain" description="MANSC" evidence="13">
    <location>
        <begin position="28"/>
        <end position="114"/>
    </location>
</feature>
<dbReference type="KEGG" id="sfm:108940700"/>
<feature type="region of interest" description="Disordered" evidence="9">
    <location>
        <begin position="1020"/>
        <end position="1068"/>
    </location>
</feature>
<accession>A0A8C9RRV7</accession>
<evidence type="ECO:0000256" key="8">
    <source>
        <dbReference type="ARBA" id="ARBA00023180"/>
    </source>
</evidence>
<evidence type="ECO:0000256" key="4">
    <source>
        <dbReference type="ARBA" id="ARBA00022729"/>
    </source>
</evidence>
<evidence type="ECO:0000256" key="1">
    <source>
        <dbReference type="ARBA" id="ARBA00004236"/>
    </source>
</evidence>
<feature type="region of interest" description="Disordered" evidence="9">
    <location>
        <begin position="234"/>
        <end position="334"/>
    </location>
</feature>
<reference evidence="14" key="2">
    <citation type="submission" date="2025-08" db="UniProtKB">
        <authorList>
            <consortium name="Ensembl"/>
        </authorList>
    </citation>
    <scope>IDENTIFICATION</scope>
</reference>
<dbReference type="InterPro" id="IPR035986">
    <property type="entry name" value="PKD_dom_sf"/>
</dbReference>
<evidence type="ECO:0000313" key="15">
    <source>
        <dbReference type="Proteomes" id="UP000694397"/>
    </source>
</evidence>
<feature type="chain" id="PRO_5034220740" evidence="11">
    <location>
        <begin position="35"/>
        <end position="1068"/>
    </location>
</feature>
<reference evidence="14 15" key="1">
    <citation type="submission" date="2019-04" db="EMBL/GenBank/DDBJ databases">
        <authorList>
            <consortium name="Wellcome Sanger Institute Data Sharing"/>
        </authorList>
    </citation>
    <scope>NUCLEOTIDE SEQUENCE [LARGE SCALE GENOMIC DNA]</scope>
</reference>
<keyword evidence="3 10" id="KW-0812">Transmembrane</keyword>
<feature type="transmembrane region" description="Helical" evidence="10">
    <location>
        <begin position="957"/>
        <end position="982"/>
    </location>
</feature>
<dbReference type="InterPro" id="IPR011106">
    <property type="entry name" value="MANSC_N"/>
</dbReference>
<dbReference type="PROSITE" id="PS50093">
    <property type="entry name" value="PKD"/>
    <property type="match status" value="1"/>
</dbReference>
<keyword evidence="7 10" id="KW-0472">Membrane</keyword>
<dbReference type="SMART" id="SM00089">
    <property type="entry name" value="PKD"/>
    <property type="match status" value="5"/>
</dbReference>
<keyword evidence="8" id="KW-0325">Glycoprotein</keyword>
<dbReference type="Ensembl" id="ENSSFOT00015017867.2">
    <property type="protein sequence ID" value="ENSSFOP00015017667.2"/>
    <property type="gene ID" value="ENSSFOG00015011360.2"/>
</dbReference>
<evidence type="ECO:0000259" key="12">
    <source>
        <dbReference type="PROSITE" id="PS50093"/>
    </source>
</evidence>
<gene>
    <name evidence="14" type="primary">KIAA0319</name>
    <name evidence="14" type="synonym">kiaa0319</name>
</gene>
<evidence type="ECO:0000256" key="7">
    <source>
        <dbReference type="ARBA" id="ARBA00023136"/>
    </source>
</evidence>
<dbReference type="Pfam" id="PF22352">
    <property type="entry name" value="K319L-like_PKD"/>
    <property type="match status" value="5"/>
</dbReference>
<dbReference type="FunFam" id="2.60.40.10:FF:000061">
    <property type="entry name" value="Dyslexia-associated protein KIAA0319 homolog"/>
    <property type="match status" value="2"/>
</dbReference>
<dbReference type="Proteomes" id="UP000694397">
    <property type="component" value="Chromosome 18"/>
</dbReference>
<dbReference type="InterPro" id="IPR000601">
    <property type="entry name" value="PKD_dom"/>
</dbReference>
<dbReference type="GeneTree" id="ENSGT00940000161462"/>
<dbReference type="SUPFAM" id="SSF49299">
    <property type="entry name" value="PKD domain"/>
    <property type="match status" value="4"/>
</dbReference>
<feature type="region of interest" description="Disordered" evidence="9">
    <location>
        <begin position="178"/>
        <end position="205"/>
    </location>
</feature>
<feature type="compositionally biased region" description="Low complexity" evidence="9">
    <location>
        <begin position="238"/>
        <end position="253"/>
    </location>
</feature>
<dbReference type="InterPro" id="IPR013783">
    <property type="entry name" value="Ig-like_fold"/>
</dbReference>
<proteinExistence type="predicted"/>
<evidence type="ECO:0000256" key="6">
    <source>
        <dbReference type="ARBA" id="ARBA00022989"/>
    </source>
</evidence>
<dbReference type="RefSeq" id="XP_018618539.2">
    <property type="nucleotide sequence ID" value="XM_018763023.2"/>
</dbReference>
<dbReference type="CTD" id="9856"/>
<protein>
    <submittedName>
        <fullName evidence="14">KIAA0319</fullName>
    </submittedName>
</protein>
<dbReference type="GeneID" id="108940700"/>
<feature type="signal peptide" evidence="11">
    <location>
        <begin position="1"/>
        <end position="34"/>
    </location>
</feature>
<dbReference type="PANTHER" id="PTHR46182">
    <property type="entry name" value="FI19480P1"/>
    <property type="match status" value="1"/>
</dbReference>
<reference evidence="14" key="3">
    <citation type="submission" date="2025-09" db="UniProtKB">
        <authorList>
            <consortium name="Ensembl"/>
        </authorList>
    </citation>
    <scope>IDENTIFICATION</scope>
</reference>
<evidence type="ECO:0000256" key="9">
    <source>
        <dbReference type="SAM" id="MobiDB-lite"/>
    </source>
</evidence>
<comment type="subcellular location">
    <subcellularLocation>
        <location evidence="1">Cell membrane</location>
    </subcellularLocation>
</comment>
<dbReference type="PROSITE" id="PS50986">
    <property type="entry name" value="MANSC"/>
    <property type="match status" value="1"/>
</dbReference>
<evidence type="ECO:0000256" key="3">
    <source>
        <dbReference type="ARBA" id="ARBA00022692"/>
    </source>
</evidence>
<keyword evidence="15" id="KW-1185">Reference proteome</keyword>
<evidence type="ECO:0000256" key="2">
    <source>
        <dbReference type="ARBA" id="ARBA00022475"/>
    </source>
</evidence>
<evidence type="ECO:0000256" key="11">
    <source>
        <dbReference type="SAM" id="SignalP"/>
    </source>
</evidence>
<name>A0A8C9RRV7_SCLFO</name>
<dbReference type="InterPro" id="IPR013980">
    <property type="entry name" value="MANSC_dom"/>
</dbReference>
<dbReference type="CDD" id="cd00146">
    <property type="entry name" value="PKD"/>
    <property type="match status" value="4"/>
</dbReference>
<evidence type="ECO:0000256" key="10">
    <source>
        <dbReference type="SAM" id="Phobius"/>
    </source>
</evidence>
<dbReference type="InterPro" id="IPR029865">
    <property type="entry name" value="KIAA0319-like"/>
</dbReference>
<keyword evidence="2" id="KW-1003">Cell membrane</keyword>
<evidence type="ECO:0000259" key="13">
    <source>
        <dbReference type="PROSITE" id="PS50986"/>
    </source>
</evidence>
<feature type="compositionally biased region" description="Low complexity" evidence="9">
    <location>
        <begin position="284"/>
        <end position="294"/>
    </location>
</feature>
<dbReference type="Pfam" id="PF23620">
    <property type="entry name" value="KIAA0319"/>
    <property type="match status" value="1"/>
</dbReference>
<feature type="compositionally biased region" description="Polar residues" evidence="9">
    <location>
        <begin position="267"/>
        <end position="283"/>
    </location>
</feature>
<dbReference type="OrthoDB" id="536372at2759"/>
<dbReference type="GO" id="GO:0001764">
    <property type="term" value="P:neuron migration"/>
    <property type="evidence" value="ECO:0007669"/>
    <property type="project" value="TreeGrafter"/>
</dbReference>
<keyword evidence="6 10" id="KW-1133">Transmembrane helix</keyword>
<keyword evidence="4 11" id="KW-0732">Signal</keyword>
<sequence length="1068" mass="115401">MELKKASGTSPRICSIMEVAPCMFLILLVQHVDAAVGDQCWQGVTFSETIISPNLKSGNILRVPEAPSNAQCAEACCELPSCDLAWFFERRCYVLSCLHSDDCQPRQRPGADSHVTFLRRGLPPALVLQSLVRGQPYAGRWRPLPQPKGAATLKDLALFSGIRDFDDLGPVDAEYPEGYRSMEDSGGVGSEGRAGAEPVKVQQKESSGYLDWPTVLGREGLNLSEAVGGVVDRDSLQDMSPDDLPLHSPSPTDIYEDGVPPTVPSPAHSSVPSLLQDLGNSRLSQNDSSSSSAPPTAPPPNSTSDPTSQGHIRTSLPTETPPPAATTAPPTAAPQQVRTLLVSVGDPVQVTLPLSTVELEASVTPEPQTGTYEYEWSLRRFPPGHRGAIEGQHSKSPKLSGLSAGEYVVKVTVTGDHAYGEALVNITVRPAARVNRPPTAVASPQTQEVLLPASSATIDGSRSTDDAAVVGYRWEQLGGPVLERGIQVDTPSLHLSHLQPGEYAFRFTVTDSEGLADSTVATVKVVKPADHPPVADAGPNQTVSLPSDHVTLYGNRSDDDHAVVDYLWTLDPNSQAKEVTMQGTRTPFLQLSDLREGVYTFKLTVTDSAGQQSSSTAFVIVQPGSNGAPRAAVGPDRQLTLPVSVAQLNGSASTDDQGITRFHWEAVSGPPGLKIEHADKAIAIATGFRTGSYTFRLTVEDQQGATDSAFLNITVRGESSPPVAHAGGSHTLVLPNNSLVLRGGASSADPAAVSFLWVRDGQSPAAGDVLYGSESWPSLHLANLVEGTYLFQLRVSDAQDRSSSATASVEVLPDPRRQTEVELELRVPLSQVSWQQRDTLRRQIAALLHVPDTDVDLRGLRAASEISTVLQLCVGSPGKSVAAPQLARRLRTLLLQERADLLLFRALRVEPTVCLLSCSDHGRCDPLTKRCVCEPFWMENPVWRLLQDSESNCDWNVLYVIVSSFAGVVLILSVGWACVCCCKRRKRTKVRKKTKYTILDNMDDQERMELRPKYNLKHRSTEHNSSLMMSESEFESDQDTIFTRERGKNRSNGATRNGDAFGTRPVDG</sequence>
<dbReference type="GO" id="GO:0031410">
    <property type="term" value="C:cytoplasmic vesicle"/>
    <property type="evidence" value="ECO:0007669"/>
    <property type="project" value="TreeGrafter"/>
</dbReference>
<feature type="compositionally biased region" description="Low complexity" evidence="9">
    <location>
        <begin position="325"/>
        <end position="334"/>
    </location>
</feature>